<dbReference type="Pfam" id="PF05168">
    <property type="entry name" value="HEPN"/>
    <property type="match status" value="1"/>
</dbReference>
<accession>T1AG48</accession>
<comment type="similarity">
    <text evidence="1">Belongs to the UPF0332 family.</text>
</comment>
<dbReference type="InterPro" id="IPR052226">
    <property type="entry name" value="UPF0332_toxin"/>
</dbReference>
<dbReference type="EMBL" id="AUZZ01003747">
    <property type="protein sequence ID" value="EQD56127.1"/>
    <property type="molecule type" value="Genomic_DNA"/>
</dbReference>
<reference evidence="3" key="2">
    <citation type="journal article" date="2014" name="ISME J.">
        <title>Microbial stratification in low pH oxic and suboxic macroscopic growths along an acid mine drainage.</title>
        <authorList>
            <person name="Mendez-Garcia C."/>
            <person name="Mesa V."/>
            <person name="Sprenger R.R."/>
            <person name="Richter M."/>
            <person name="Diez M.S."/>
            <person name="Solano J."/>
            <person name="Bargiela R."/>
            <person name="Golyshina O.V."/>
            <person name="Manteca A."/>
            <person name="Ramos J.L."/>
            <person name="Gallego J.R."/>
            <person name="Llorente I."/>
            <person name="Martins Dos Santos V.A."/>
            <person name="Jensen O.N."/>
            <person name="Pelaez A.I."/>
            <person name="Sanchez J."/>
            <person name="Ferrer M."/>
        </authorList>
    </citation>
    <scope>NUCLEOTIDE SEQUENCE</scope>
</reference>
<dbReference type="PANTHER" id="PTHR36565:SF5">
    <property type="entry name" value="TOXIN MJ0605-RELATED"/>
    <property type="match status" value="1"/>
</dbReference>
<gene>
    <name evidence="3" type="ORF">B2A_05392</name>
</gene>
<organism evidence="3">
    <name type="scientific">mine drainage metagenome</name>
    <dbReference type="NCBI Taxonomy" id="410659"/>
    <lineage>
        <taxon>unclassified sequences</taxon>
        <taxon>metagenomes</taxon>
        <taxon>ecological metagenomes</taxon>
    </lineage>
</organism>
<reference evidence="3" key="1">
    <citation type="submission" date="2013-08" db="EMBL/GenBank/DDBJ databases">
        <authorList>
            <person name="Mendez C."/>
            <person name="Richter M."/>
            <person name="Ferrer M."/>
            <person name="Sanchez J."/>
        </authorList>
    </citation>
    <scope>NUCLEOTIDE SEQUENCE</scope>
</reference>
<dbReference type="PANTHER" id="PTHR36565">
    <property type="entry name" value="UPF0332 PROTEIN TM_1000"/>
    <property type="match status" value="1"/>
</dbReference>
<dbReference type="SUPFAM" id="SSF81593">
    <property type="entry name" value="Nucleotidyltransferase substrate binding subunit/domain"/>
    <property type="match status" value="1"/>
</dbReference>
<comment type="caution">
    <text evidence="3">The sequence shown here is derived from an EMBL/GenBank/DDBJ whole genome shotgun (WGS) entry which is preliminary data.</text>
</comment>
<dbReference type="InterPro" id="IPR007842">
    <property type="entry name" value="HEPN_dom"/>
</dbReference>
<feature type="non-terminal residue" evidence="3">
    <location>
        <position position="143"/>
    </location>
</feature>
<dbReference type="AlphaFoldDB" id="T1AG48"/>
<evidence type="ECO:0000256" key="1">
    <source>
        <dbReference type="ARBA" id="ARBA00038248"/>
    </source>
</evidence>
<dbReference type="Gene3D" id="1.20.120.330">
    <property type="entry name" value="Nucleotidyltransferases domain 2"/>
    <property type="match status" value="1"/>
</dbReference>
<protein>
    <submittedName>
        <fullName evidence="3">HEPN domain protein</fullName>
    </submittedName>
</protein>
<feature type="domain" description="HEPN" evidence="2">
    <location>
        <begin position="28"/>
        <end position="142"/>
    </location>
</feature>
<evidence type="ECO:0000313" key="3">
    <source>
        <dbReference type="EMBL" id="EQD56127.1"/>
    </source>
</evidence>
<sequence>MRELSKLSECVKNGLIRKMPASREAADKSILRAKSWLSDAEESLNAEIYDLCLLAAYEAMFHAARALLIKDGYRERSHYCIARYIEETYAEKKLLDPDIISIIDSYRELRHDAAYSLEFEFYESDAKDAIKDAKTVIKAMEKL</sequence>
<name>T1AG48_9ZZZZ</name>
<evidence type="ECO:0000259" key="2">
    <source>
        <dbReference type="Pfam" id="PF05168"/>
    </source>
</evidence>
<proteinExistence type="inferred from homology"/>